<evidence type="ECO:0000313" key="4">
    <source>
        <dbReference type="Proteomes" id="UP001159363"/>
    </source>
</evidence>
<evidence type="ECO:0000256" key="2">
    <source>
        <dbReference type="SAM" id="Phobius"/>
    </source>
</evidence>
<dbReference type="Proteomes" id="UP001159363">
    <property type="component" value="Chromosome 10"/>
</dbReference>
<proteinExistence type="predicted"/>
<evidence type="ECO:0000313" key="3">
    <source>
        <dbReference type="EMBL" id="KAJ8872534.1"/>
    </source>
</evidence>
<sequence length="671" mass="72585">MAGAQPLLWAQTPKDGALLLGRDGVVIRLLAFHLGEPGSIPSGVASRISASGNRAERCRWLQVFSGFSHFFCPSILGGGILLHLRADPLHLQGKEIMQGDMQIGIGQLWPAIGATTTSLSILIAKTITKKRLGKIARDNVKTQASAIHVGAGGGIADGRRYKKKNATRVVEDIVQIPFRDQGRQALSAGKAKWMYAPLASLDGGISAPEPRHRLAVMSDISGGVCSSGISVMADPGLARSFLYMLAAFALHSPLFALLGRPAQQLGIMAFWPVSLDHNNTGILILTSLLIKICDDAHPVLQAPSRTVGFTRLFHTLSSIEATNTSLAVVHTSLLAHIRRGGLYQRLPAAGLRQGLRCQPISREHSCIVAKRTENSSRREEVCDASKSRRCRHSRDSQKGKSGGSERIIPGRGEGEVSLRLRRGAIESVPAAALGLQWLSGQSDSKWGLSGSVDRDILSGIAVTQWIELYQIVAVQLHPPTTVCPHLAPLETASDDDDHRGPYKTACGPHAARRPLDSPGLVYRNISSGATEAQWLERFHMETQGIFIETVNSSRFLLRSPNVESTASHVCGKFVTFNCALTRAHVASYLPAGEEGTPVLHAACMWEQELPPAVPRGQLESRDNRQDNKVPDGMVKSLSSPCRTKGRQRTAGAKLWWDEHCTRSCSLAENCP</sequence>
<organism evidence="3 4">
    <name type="scientific">Dryococelus australis</name>
    <dbReference type="NCBI Taxonomy" id="614101"/>
    <lineage>
        <taxon>Eukaryota</taxon>
        <taxon>Metazoa</taxon>
        <taxon>Ecdysozoa</taxon>
        <taxon>Arthropoda</taxon>
        <taxon>Hexapoda</taxon>
        <taxon>Insecta</taxon>
        <taxon>Pterygota</taxon>
        <taxon>Neoptera</taxon>
        <taxon>Polyneoptera</taxon>
        <taxon>Phasmatodea</taxon>
        <taxon>Verophasmatodea</taxon>
        <taxon>Anareolatae</taxon>
        <taxon>Phasmatidae</taxon>
        <taxon>Eurycanthinae</taxon>
        <taxon>Dryococelus</taxon>
    </lineage>
</organism>
<comment type="caution">
    <text evidence="3">The sequence shown here is derived from an EMBL/GenBank/DDBJ whole genome shotgun (WGS) entry which is preliminary data.</text>
</comment>
<feature type="transmembrane region" description="Helical" evidence="2">
    <location>
        <begin position="104"/>
        <end position="124"/>
    </location>
</feature>
<feature type="region of interest" description="Disordered" evidence="1">
    <location>
        <begin position="385"/>
        <end position="411"/>
    </location>
</feature>
<accession>A0ABQ9GKK0</accession>
<keyword evidence="2" id="KW-1133">Transmembrane helix</keyword>
<feature type="region of interest" description="Disordered" evidence="1">
    <location>
        <begin position="614"/>
        <end position="645"/>
    </location>
</feature>
<feature type="transmembrane region" description="Helical" evidence="2">
    <location>
        <begin position="63"/>
        <end position="84"/>
    </location>
</feature>
<dbReference type="EMBL" id="JARBHB010000011">
    <property type="protein sequence ID" value="KAJ8872534.1"/>
    <property type="molecule type" value="Genomic_DNA"/>
</dbReference>
<feature type="transmembrane region" description="Helical" evidence="2">
    <location>
        <begin position="241"/>
        <end position="259"/>
    </location>
</feature>
<protein>
    <submittedName>
        <fullName evidence="3">Uncharacterized protein</fullName>
    </submittedName>
</protein>
<evidence type="ECO:0000256" key="1">
    <source>
        <dbReference type="SAM" id="MobiDB-lite"/>
    </source>
</evidence>
<reference evidence="3 4" key="1">
    <citation type="submission" date="2023-02" db="EMBL/GenBank/DDBJ databases">
        <title>LHISI_Scaffold_Assembly.</title>
        <authorList>
            <person name="Stuart O.P."/>
            <person name="Cleave R."/>
            <person name="Magrath M.J.L."/>
            <person name="Mikheyev A.S."/>
        </authorList>
    </citation>
    <scope>NUCLEOTIDE SEQUENCE [LARGE SCALE GENOMIC DNA]</scope>
    <source>
        <strain evidence="3">Daus_M_001</strain>
        <tissue evidence="3">Leg muscle</tissue>
    </source>
</reference>
<keyword evidence="4" id="KW-1185">Reference proteome</keyword>
<gene>
    <name evidence="3" type="ORF">PR048_026140</name>
</gene>
<keyword evidence="2" id="KW-0472">Membrane</keyword>
<name>A0ABQ9GKK0_9NEOP</name>
<keyword evidence="2" id="KW-0812">Transmembrane</keyword>
<feature type="compositionally biased region" description="Basic and acidic residues" evidence="1">
    <location>
        <begin position="618"/>
        <end position="629"/>
    </location>
</feature>